<gene>
    <name evidence="2" type="ORF">RND81_03G106500</name>
</gene>
<keyword evidence="3" id="KW-1185">Reference proteome</keyword>
<dbReference type="AlphaFoldDB" id="A0AAW1LZH6"/>
<name>A0AAW1LZH6_SAPOF</name>
<reference evidence="2" key="1">
    <citation type="submission" date="2024-03" db="EMBL/GenBank/DDBJ databases">
        <title>WGS assembly of Saponaria officinalis var. Norfolk2.</title>
        <authorList>
            <person name="Jenkins J."/>
            <person name="Shu S."/>
            <person name="Grimwood J."/>
            <person name="Barry K."/>
            <person name="Goodstein D."/>
            <person name="Schmutz J."/>
            <person name="Leebens-Mack J."/>
            <person name="Osbourn A."/>
        </authorList>
    </citation>
    <scope>NUCLEOTIDE SEQUENCE [LARGE SCALE GENOMIC DNA]</scope>
    <source>
        <strain evidence="2">JIC</strain>
    </source>
</reference>
<evidence type="ECO:0000313" key="2">
    <source>
        <dbReference type="EMBL" id="KAK9741444.1"/>
    </source>
</evidence>
<comment type="caution">
    <text evidence="2">The sequence shown here is derived from an EMBL/GenBank/DDBJ whole genome shotgun (WGS) entry which is preliminary data.</text>
</comment>
<evidence type="ECO:0000256" key="1">
    <source>
        <dbReference type="SAM" id="MobiDB-lite"/>
    </source>
</evidence>
<dbReference type="Proteomes" id="UP001443914">
    <property type="component" value="Unassembled WGS sequence"/>
</dbReference>
<protein>
    <submittedName>
        <fullName evidence="2">Uncharacterized protein</fullName>
    </submittedName>
</protein>
<accession>A0AAW1LZH6</accession>
<feature type="region of interest" description="Disordered" evidence="1">
    <location>
        <begin position="165"/>
        <end position="203"/>
    </location>
</feature>
<proteinExistence type="predicted"/>
<evidence type="ECO:0000313" key="3">
    <source>
        <dbReference type="Proteomes" id="UP001443914"/>
    </source>
</evidence>
<organism evidence="2 3">
    <name type="scientific">Saponaria officinalis</name>
    <name type="common">Common soapwort</name>
    <name type="synonym">Lychnis saponaria</name>
    <dbReference type="NCBI Taxonomy" id="3572"/>
    <lineage>
        <taxon>Eukaryota</taxon>
        <taxon>Viridiplantae</taxon>
        <taxon>Streptophyta</taxon>
        <taxon>Embryophyta</taxon>
        <taxon>Tracheophyta</taxon>
        <taxon>Spermatophyta</taxon>
        <taxon>Magnoliopsida</taxon>
        <taxon>eudicotyledons</taxon>
        <taxon>Gunneridae</taxon>
        <taxon>Pentapetalae</taxon>
        <taxon>Caryophyllales</taxon>
        <taxon>Caryophyllaceae</taxon>
        <taxon>Caryophylleae</taxon>
        <taxon>Saponaria</taxon>
    </lineage>
</organism>
<dbReference type="EMBL" id="JBDFQZ010000003">
    <property type="protein sequence ID" value="KAK9741444.1"/>
    <property type="molecule type" value="Genomic_DNA"/>
</dbReference>
<sequence>MNLPLLIFHQIHTKAQSLQSGKAGKNIVIPYSMWISHLLDLHNVITYTHLGMESKGEVKDDLLTQIGLIAEDKEEKVSGVEEKGDTGDGVQEGAAWRASVECLLELNVAKSEEIRIQMLKLTSYTKLLTDLAEGSLTGLKNDVTQVKDLLTSLVKSSVRELAQSLDTTTVRSDETAQPAPSREPAEPADSLAEQRPTTTSSNYILAPTYYPHV</sequence>